<accession>A0A0F9A185</accession>
<reference evidence="1" key="1">
    <citation type="journal article" date="2015" name="Nature">
        <title>Complex archaea that bridge the gap between prokaryotes and eukaryotes.</title>
        <authorList>
            <person name="Spang A."/>
            <person name="Saw J.H."/>
            <person name="Jorgensen S.L."/>
            <person name="Zaremba-Niedzwiedzka K."/>
            <person name="Martijn J."/>
            <person name="Lind A.E."/>
            <person name="van Eijk R."/>
            <person name="Schleper C."/>
            <person name="Guy L."/>
            <person name="Ettema T.J."/>
        </authorList>
    </citation>
    <scope>NUCLEOTIDE SEQUENCE</scope>
</reference>
<evidence type="ECO:0000313" key="1">
    <source>
        <dbReference type="EMBL" id="KKL00881.1"/>
    </source>
</evidence>
<protein>
    <submittedName>
        <fullName evidence="1">Uncharacterized protein</fullName>
    </submittedName>
</protein>
<proteinExistence type="predicted"/>
<dbReference type="EMBL" id="LAZR01045009">
    <property type="protein sequence ID" value="KKL00881.1"/>
    <property type="molecule type" value="Genomic_DNA"/>
</dbReference>
<feature type="non-terminal residue" evidence="1">
    <location>
        <position position="23"/>
    </location>
</feature>
<name>A0A0F9A185_9ZZZZ</name>
<organism evidence="1">
    <name type="scientific">marine sediment metagenome</name>
    <dbReference type="NCBI Taxonomy" id="412755"/>
    <lineage>
        <taxon>unclassified sequences</taxon>
        <taxon>metagenomes</taxon>
        <taxon>ecological metagenomes</taxon>
    </lineage>
</organism>
<gene>
    <name evidence="1" type="ORF">LCGC14_2628160</name>
</gene>
<sequence length="23" mass="2501">MKWTPIIAMICITALEAIALLKG</sequence>
<comment type="caution">
    <text evidence="1">The sequence shown here is derived from an EMBL/GenBank/DDBJ whole genome shotgun (WGS) entry which is preliminary data.</text>
</comment>
<dbReference type="AlphaFoldDB" id="A0A0F9A185"/>